<evidence type="ECO:0000256" key="5">
    <source>
        <dbReference type="ARBA" id="ARBA00022679"/>
    </source>
</evidence>
<evidence type="ECO:0000256" key="4">
    <source>
        <dbReference type="ARBA" id="ARBA00022603"/>
    </source>
</evidence>
<dbReference type="GO" id="GO:0032259">
    <property type="term" value="P:methylation"/>
    <property type="evidence" value="ECO:0007669"/>
    <property type="project" value="UniProtKB-KW"/>
</dbReference>
<evidence type="ECO:0000259" key="11">
    <source>
        <dbReference type="SMART" id="SM00387"/>
    </source>
</evidence>
<keyword evidence="10" id="KW-0175">Coiled coil</keyword>
<gene>
    <name evidence="12" type="ORF">ACFQZJ_07010</name>
</gene>
<dbReference type="InterPro" id="IPR000055">
    <property type="entry name" value="Restrct_endonuc_typeI_TRD"/>
</dbReference>
<dbReference type="SMART" id="SM00387">
    <property type="entry name" value="HATPase_c"/>
    <property type="match status" value="1"/>
</dbReference>
<evidence type="ECO:0000256" key="9">
    <source>
        <dbReference type="ARBA" id="ARBA00047942"/>
    </source>
</evidence>
<protein>
    <recommendedName>
        <fullName evidence="3">site-specific DNA-methyltransferase (adenine-specific)</fullName>
        <ecNumber evidence="3">2.1.1.72</ecNumber>
    </recommendedName>
</protein>
<keyword evidence="13" id="KW-1185">Reference proteome</keyword>
<dbReference type="InterPro" id="IPR029063">
    <property type="entry name" value="SAM-dependent_MTases_sf"/>
</dbReference>
<evidence type="ECO:0000256" key="7">
    <source>
        <dbReference type="ARBA" id="ARBA00022747"/>
    </source>
</evidence>
<dbReference type="PANTHER" id="PTHR42933">
    <property type="entry name" value="SLR6095 PROTEIN"/>
    <property type="match status" value="1"/>
</dbReference>
<proteinExistence type="inferred from homology"/>
<keyword evidence="4 12" id="KW-0489">Methyltransferase</keyword>
<dbReference type="InterPro" id="IPR044946">
    <property type="entry name" value="Restrct_endonuc_typeI_TRD_sf"/>
</dbReference>
<name>A0ABW3B258_9FLAO</name>
<dbReference type="CDD" id="cd02440">
    <property type="entry name" value="AdoMet_MTases"/>
    <property type="match status" value="1"/>
</dbReference>
<comment type="similarity">
    <text evidence="2">Belongs to the type-I restriction system S methylase family.</text>
</comment>
<accession>A0ABW3B258</accession>
<dbReference type="PROSITE" id="PS00092">
    <property type="entry name" value="N6_MTASE"/>
    <property type="match status" value="1"/>
</dbReference>
<dbReference type="InterPro" id="IPR003594">
    <property type="entry name" value="HATPase_dom"/>
</dbReference>
<dbReference type="Pfam" id="PF01420">
    <property type="entry name" value="Methylase_S"/>
    <property type="match status" value="1"/>
</dbReference>
<keyword evidence="5" id="KW-0808">Transferase</keyword>
<keyword evidence="6" id="KW-0949">S-adenosyl-L-methionine</keyword>
<evidence type="ECO:0000256" key="3">
    <source>
        <dbReference type="ARBA" id="ARBA00011900"/>
    </source>
</evidence>
<dbReference type="PANTHER" id="PTHR42933:SF3">
    <property type="entry name" value="TYPE I RESTRICTION ENZYME MJAVIII METHYLASE SUBUNIT"/>
    <property type="match status" value="1"/>
</dbReference>
<dbReference type="Pfam" id="PF02384">
    <property type="entry name" value="N6_Mtase"/>
    <property type="match status" value="1"/>
</dbReference>
<feature type="domain" description="Histidine kinase/HSP90-like ATPase" evidence="11">
    <location>
        <begin position="740"/>
        <end position="879"/>
    </location>
</feature>
<dbReference type="EMBL" id="JBHTHY010000004">
    <property type="protein sequence ID" value="MFD0797202.1"/>
    <property type="molecule type" value="Genomic_DNA"/>
</dbReference>
<evidence type="ECO:0000313" key="13">
    <source>
        <dbReference type="Proteomes" id="UP001597012"/>
    </source>
</evidence>
<keyword evidence="8" id="KW-0238">DNA-binding</keyword>
<evidence type="ECO:0000256" key="6">
    <source>
        <dbReference type="ARBA" id="ARBA00022691"/>
    </source>
</evidence>
<dbReference type="CDD" id="cd16961">
    <property type="entry name" value="RMtype1_S_TRD-CR_like"/>
    <property type="match status" value="1"/>
</dbReference>
<sequence length="880" mass="101697">MNNDANIQKEEYIKLIDKLYSFGMSNENVYLVLYILTCFKEGLELEVITEKSSINDDNTLFGKEENRLDLYYEKTRFAIKNIPEEKKIFLQVNDVFNKTIKDKRTSKVIIEYFQSDMIEQLEQYANSDNFEEVFDAFLEIIVGVQGKRGGEFVLPIEIGRFLIMLANLEGNASVFNPFAGLGTFGIELTEHQQYLGHEINALTWAVAVLRLNAHNRISHSDFLNADSFRNWPSSRKFDLVIANPPFRLRLSKKQQAEFSGEKFVEGFFLKEGIKLLEAKGKLITIVPQVFLTGHGDKKVRQFLVDKDLLEAVISFPGGLLMHTSIPFEILLINKNKTHKNEIVFFHGSEYVTKVNRYDKWFNAEGLLDEIRKTLGVQDSHVNEPETAYIPEGTLLPEFVSQDLIAENDYYLNLKRYWVDRIKGTALRDVIKIEKTISFREALKHFENTDEINYTERSPFMEFKHISTKDLKVDPKDFDINIEFIENKRVRNGKFINEDTYLVSLIGSNLKPSFLSPGNEIIHISNDVIPFTINEKLVDPNWLVRELNSTKVKDQLEVLVTGVIPRLRKQDFLNLKIHLPSLKEQREEIGKIQGLEKQVDDLESNIIEQNSYLRHTVAGPLSDLEHALNNIETIIKNISKNEMPQILDAKVSDNHLYTLGEHIEDSKKHVAIILDTIATKLSSSQSIEQKKLEKLNLLKHIDNYIKRKNENRTSLGYSIEFDFDRDFFNSSPNTHFEYVLGNKELINTLLDNMIDNAVKHAFIEGEKNLIEIYVWGYNEDTANERIFFTMANTGKRMPKNITLDVLKKRGFSNSSKQGDGFGLWLVNEIVRKHKADWFLVDDLGTDNAPEIRYSNILGRNIQRPKDDCVTKFSFSFPILEE</sequence>
<dbReference type="Gene3D" id="3.30.565.10">
    <property type="entry name" value="Histidine kinase-like ATPase, C-terminal domain"/>
    <property type="match status" value="1"/>
</dbReference>
<keyword evidence="7" id="KW-0680">Restriction system</keyword>
<dbReference type="SUPFAM" id="SSF53335">
    <property type="entry name" value="S-adenosyl-L-methionine-dependent methyltransferases"/>
    <property type="match status" value="1"/>
</dbReference>
<dbReference type="EC" id="2.1.1.72" evidence="3"/>
<feature type="coiled-coil region" evidence="10">
    <location>
        <begin position="584"/>
        <end position="640"/>
    </location>
</feature>
<dbReference type="Pfam" id="PF02518">
    <property type="entry name" value="HATPase_c"/>
    <property type="match status" value="1"/>
</dbReference>
<dbReference type="PRINTS" id="PR00507">
    <property type="entry name" value="N12N6MTFRASE"/>
</dbReference>
<reference evidence="13" key="1">
    <citation type="journal article" date="2019" name="Int. J. Syst. Evol. Microbiol.">
        <title>The Global Catalogue of Microorganisms (GCM) 10K type strain sequencing project: providing services to taxonomists for standard genome sequencing and annotation.</title>
        <authorList>
            <consortium name="The Broad Institute Genomics Platform"/>
            <consortium name="The Broad Institute Genome Sequencing Center for Infectious Disease"/>
            <person name="Wu L."/>
            <person name="Ma J."/>
        </authorList>
    </citation>
    <scope>NUCLEOTIDE SEQUENCE [LARGE SCALE GENOMIC DNA]</scope>
    <source>
        <strain evidence="13">CCUG 61948</strain>
    </source>
</reference>
<evidence type="ECO:0000256" key="2">
    <source>
        <dbReference type="ARBA" id="ARBA00010923"/>
    </source>
</evidence>
<evidence type="ECO:0000256" key="10">
    <source>
        <dbReference type="SAM" id="Coils"/>
    </source>
</evidence>
<dbReference type="SUPFAM" id="SSF116734">
    <property type="entry name" value="DNA methylase specificity domain"/>
    <property type="match status" value="1"/>
</dbReference>
<dbReference type="InterPro" id="IPR002052">
    <property type="entry name" value="DNA_methylase_N6_adenine_CS"/>
</dbReference>
<dbReference type="InterPro" id="IPR051537">
    <property type="entry name" value="DNA_Adenine_Mtase"/>
</dbReference>
<dbReference type="GO" id="GO:0008168">
    <property type="term" value="F:methyltransferase activity"/>
    <property type="evidence" value="ECO:0007669"/>
    <property type="project" value="UniProtKB-KW"/>
</dbReference>
<evidence type="ECO:0000256" key="1">
    <source>
        <dbReference type="ARBA" id="ARBA00006594"/>
    </source>
</evidence>
<dbReference type="SUPFAM" id="SSF55874">
    <property type="entry name" value="ATPase domain of HSP90 chaperone/DNA topoisomerase II/histidine kinase"/>
    <property type="match status" value="1"/>
</dbReference>
<dbReference type="Proteomes" id="UP001597012">
    <property type="component" value="Unassembled WGS sequence"/>
</dbReference>
<dbReference type="RefSeq" id="WP_379933354.1">
    <property type="nucleotide sequence ID" value="NZ_JBHTHY010000004.1"/>
</dbReference>
<organism evidence="12 13">
    <name type="scientific">Maribacter chungangensis</name>
    <dbReference type="NCBI Taxonomy" id="1069117"/>
    <lineage>
        <taxon>Bacteria</taxon>
        <taxon>Pseudomonadati</taxon>
        <taxon>Bacteroidota</taxon>
        <taxon>Flavobacteriia</taxon>
        <taxon>Flavobacteriales</taxon>
        <taxon>Flavobacteriaceae</taxon>
        <taxon>Maribacter</taxon>
    </lineage>
</organism>
<dbReference type="InterPro" id="IPR036890">
    <property type="entry name" value="HATPase_C_sf"/>
</dbReference>
<evidence type="ECO:0000256" key="8">
    <source>
        <dbReference type="ARBA" id="ARBA00023125"/>
    </source>
</evidence>
<dbReference type="Gene3D" id="3.40.50.150">
    <property type="entry name" value="Vaccinia Virus protein VP39"/>
    <property type="match status" value="1"/>
</dbReference>
<dbReference type="Gene3D" id="3.90.220.20">
    <property type="entry name" value="DNA methylase specificity domains"/>
    <property type="match status" value="1"/>
</dbReference>
<dbReference type="InterPro" id="IPR003356">
    <property type="entry name" value="DNA_methylase_A-5"/>
</dbReference>
<comment type="similarity">
    <text evidence="1">Belongs to the N(4)/N(6)-methyltransferase family.</text>
</comment>
<evidence type="ECO:0000313" key="12">
    <source>
        <dbReference type="EMBL" id="MFD0797202.1"/>
    </source>
</evidence>
<comment type="caution">
    <text evidence="12">The sequence shown here is derived from an EMBL/GenBank/DDBJ whole genome shotgun (WGS) entry which is preliminary data.</text>
</comment>
<comment type="catalytic activity">
    <reaction evidence="9">
        <text>a 2'-deoxyadenosine in DNA + S-adenosyl-L-methionine = an N(6)-methyl-2'-deoxyadenosine in DNA + S-adenosyl-L-homocysteine + H(+)</text>
        <dbReference type="Rhea" id="RHEA:15197"/>
        <dbReference type="Rhea" id="RHEA-COMP:12418"/>
        <dbReference type="Rhea" id="RHEA-COMP:12419"/>
        <dbReference type="ChEBI" id="CHEBI:15378"/>
        <dbReference type="ChEBI" id="CHEBI:57856"/>
        <dbReference type="ChEBI" id="CHEBI:59789"/>
        <dbReference type="ChEBI" id="CHEBI:90615"/>
        <dbReference type="ChEBI" id="CHEBI:90616"/>
        <dbReference type="EC" id="2.1.1.72"/>
    </reaction>
</comment>